<evidence type="ECO:0000313" key="5">
    <source>
        <dbReference type="Proteomes" id="UP000265515"/>
    </source>
</evidence>
<gene>
    <name evidence="4" type="ORF">CBR_g791</name>
</gene>
<organism evidence="4 5">
    <name type="scientific">Chara braunii</name>
    <name type="common">Braun's stonewort</name>
    <dbReference type="NCBI Taxonomy" id="69332"/>
    <lineage>
        <taxon>Eukaryota</taxon>
        <taxon>Viridiplantae</taxon>
        <taxon>Streptophyta</taxon>
        <taxon>Charophyceae</taxon>
        <taxon>Charales</taxon>
        <taxon>Characeae</taxon>
        <taxon>Chara</taxon>
    </lineage>
</organism>
<proteinExistence type="predicted"/>
<reference evidence="4 5" key="1">
    <citation type="journal article" date="2018" name="Cell">
        <title>The Chara Genome: Secondary Complexity and Implications for Plant Terrestrialization.</title>
        <authorList>
            <person name="Nishiyama T."/>
            <person name="Sakayama H."/>
            <person name="Vries J.D."/>
            <person name="Buschmann H."/>
            <person name="Saint-Marcoux D."/>
            <person name="Ullrich K.K."/>
            <person name="Haas F.B."/>
            <person name="Vanderstraeten L."/>
            <person name="Becker D."/>
            <person name="Lang D."/>
            <person name="Vosolsobe S."/>
            <person name="Rombauts S."/>
            <person name="Wilhelmsson P.K.I."/>
            <person name="Janitza P."/>
            <person name="Kern R."/>
            <person name="Heyl A."/>
            <person name="Rumpler F."/>
            <person name="Villalobos L.I.A.C."/>
            <person name="Clay J.M."/>
            <person name="Skokan R."/>
            <person name="Toyoda A."/>
            <person name="Suzuki Y."/>
            <person name="Kagoshima H."/>
            <person name="Schijlen E."/>
            <person name="Tajeshwar N."/>
            <person name="Catarino B."/>
            <person name="Hetherington A.J."/>
            <person name="Saltykova A."/>
            <person name="Bonnot C."/>
            <person name="Breuninger H."/>
            <person name="Symeonidi A."/>
            <person name="Radhakrishnan G.V."/>
            <person name="Van Nieuwerburgh F."/>
            <person name="Deforce D."/>
            <person name="Chang C."/>
            <person name="Karol K.G."/>
            <person name="Hedrich R."/>
            <person name="Ulvskov P."/>
            <person name="Glockner G."/>
            <person name="Delwiche C.F."/>
            <person name="Petrasek J."/>
            <person name="Van de Peer Y."/>
            <person name="Friml J."/>
            <person name="Beilby M."/>
            <person name="Dolan L."/>
            <person name="Kohara Y."/>
            <person name="Sugano S."/>
            <person name="Fujiyama A."/>
            <person name="Delaux P.-M."/>
            <person name="Quint M."/>
            <person name="TheiBen G."/>
            <person name="Hagemann M."/>
            <person name="Harholt J."/>
            <person name="Dunand C."/>
            <person name="Zachgo S."/>
            <person name="Langdale J."/>
            <person name="Maumus F."/>
            <person name="Straeten D.V.D."/>
            <person name="Gould S.B."/>
            <person name="Rensing S.A."/>
        </authorList>
    </citation>
    <scope>NUCLEOTIDE SEQUENCE [LARGE SCALE GENOMIC DNA]</scope>
    <source>
        <strain evidence="4 5">S276</strain>
    </source>
</reference>
<dbReference type="PANTHER" id="PTHR13318:SF258">
    <property type="entry name" value="F-BOX PROTEIN SKP2A"/>
    <property type="match status" value="1"/>
</dbReference>
<feature type="compositionally biased region" description="Basic and acidic residues" evidence="1">
    <location>
        <begin position="1"/>
        <end position="38"/>
    </location>
</feature>
<name>A0A388KCJ1_CHABU</name>
<dbReference type="SUPFAM" id="SSF52047">
    <property type="entry name" value="RNI-like"/>
    <property type="match status" value="1"/>
</dbReference>
<protein>
    <submittedName>
        <fullName evidence="4">Uncharacterized protein</fullName>
    </submittedName>
</protein>
<feature type="region of interest" description="Disordered" evidence="1">
    <location>
        <begin position="399"/>
        <end position="472"/>
    </location>
</feature>
<keyword evidence="5" id="KW-1185">Reference proteome</keyword>
<comment type="caution">
    <text evidence="4">The sequence shown here is derived from an EMBL/GenBank/DDBJ whole genome shotgun (WGS) entry which is preliminary data.</text>
</comment>
<feature type="domain" description="F-box" evidence="2">
    <location>
        <begin position="128"/>
        <end position="160"/>
    </location>
</feature>
<dbReference type="InterPro" id="IPR006553">
    <property type="entry name" value="Leu-rich_rpt_Cys-con_subtyp"/>
</dbReference>
<feature type="compositionally biased region" description="Polar residues" evidence="1">
    <location>
        <begin position="63"/>
        <end position="72"/>
    </location>
</feature>
<dbReference type="OrthoDB" id="2020315at2759"/>
<dbReference type="CDD" id="cd22161">
    <property type="entry name" value="F-box_AtSKP2-like"/>
    <property type="match status" value="1"/>
</dbReference>
<feature type="compositionally biased region" description="Acidic residues" evidence="1">
    <location>
        <begin position="102"/>
        <end position="114"/>
    </location>
</feature>
<dbReference type="SUPFAM" id="SSF81383">
    <property type="entry name" value="F-box domain"/>
    <property type="match status" value="1"/>
</dbReference>
<dbReference type="InterPro" id="IPR001810">
    <property type="entry name" value="F-box_dom"/>
</dbReference>
<evidence type="ECO:0000259" key="3">
    <source>
        <dbReference type="Pfam" id="PF25372"/>
    </source>
</evidence>
<dbReference type="STRING" id="69332.A0A388KCJ1"/>
<evidence type="ECO:0000313" key="4">
    <source>
        <dbReference type="EMBL" id="GBG67663.1"/>
    </source>
</evidence>
<dbReference type="SMART" id="SM00367">
    <property type="entry name" value="LRR_CC"/>
    <property type="match status" value="8"/>
</dbReference>
<feature type="domain" description="F-box/LRR-repeat protein 15-like leucin rich repeat" evidence="3">
    <location>
        <begin position="241"/>
        <end position="375"/>
    </location>
</feature>
<feature type="domain" description="F-box/LRR-repeat protein 15-like leucin rich repeat" evidence="3">
    <location>
        <begin position="191"/>
        <end position="240"/>
    </location>
</feature>
<feature type="compositionally biased region" description="Polar residues" evidence="1">
    <location>
        <begin position="46"/>
        <end position="55"/>
    </location>
</feature>
<evidence type="ECO:0000259" key="2">
    <source>
        <dbReference type="Pfam" id="PF00646"/>
    </source>
</evidence>
<dbReference type="GO" id="GO:0019005">
    <property type="term" value="C:SCF ubiquitin ligase complex"/>
    <property type="evidence" value="ECO:0007669"/>
    <property type="project" value="TreeGrafter"/>
</dbReference>
<dbReference type="PANTHER" id="PTHR13318">
    <property type="entry name" value="PARTNER OF PAIRED, ISOFORM B-RELATED"/>
    <property type="match status" value="1"/>
</dbReference>
<sequence>MEIEVRLAGEGKECEEATDCAEGRRSEERLKRNRRDNDSAALGWRSAQSVASTKRATGEGSIGRTSPTSSSGGDLCITDNGNVHSEREEHGQGGGGNGSHEDAEDDDDGGDDWESTPATGALASQSKWADIPGELLMRIMNHVDHRTLLIASGVCTGWRDSLSAGILEFSFSWCKDEVVGKLIRSIAHKLQNLECLDMRRCPSVNDSSIEAVAQYCSELRVLDLSGAKFTDKALFALANGCPHLTLLDVSGCLNIGEDGVIALAMGCRGLVSLNLCGCERGGTDKSLKAIGAYCRNLQSLNLGWCERITDIGAQALAEGCPDLQNLDLCGCLHITDLSVTALAEKCPRLRALGLHCCRNITDVSINALVNSNVARMRLAHSASLMRRRFIRQCSFGHTGLHSSGGPQSPRWAAGTSSSTRAIEGGGGSDVGNWAHSGLTSSSFPPGGSQCPRHNGYGERAGSQGRDSPTEDVADTDAEAFGLVSLNLSGCISLHASAVQKLCDVFPALHTCEKRSLNVSGCLSLTNVHCRCVSDVRRSRGRGFTRLFARTGNRPL</sequence>
<dbReference type="InterPro" id="IPR057207">
    <property type="entry name" value="FBXL15_LRR"/>
</dbReference>
<dbReference type="Pfam" id="PF00646">
    <property type="entry name" value="F-box"/>
    <property type="match status" value="1"/>
</dbReference>
<dbReference type="Gramene" id="GBG67663">
    <property type="protein sequence ID" value="GBG67663"/>
    <property type="gene ID" value="CBR_g791"/>
</dbReference>
<dbReference type="Gene3D" id="3.80.10.10">
    <property type="entry name" value="Ribonuclease Inhibitor"/>
    <property type="match status" value="2"/>
</dbReference>
<dbReference type="Proteomes" id="UP000265515">
    <property type="component" value="Unassembled WGS sequence"/>
</dbReference>
<dbReference type="InterPro" id="IPR036047">
    <property type="entry name" value="F-box-like_dom_sf"/>
</dbReference>
<accession>A0A388KCJ1</accession>
<feature type="region of interest" description="Disordered" evidence="1">
    <location>
        <begin position="1"/>
        <end position="124"/>
    </location>
</feature>
<dbReference type="AlphaFoldDB" id="A0A388KCJ1"/>
<dbReference type="GO" id="GO:0031146">
    <property type="term" value="P:SCF-dependent proteasomal ubiquitin-dependent protein catabolic process"/>
    <property type="evidence" value="ECO:0007669"/>
    <property type="project" value="TreeGrafter"/>
</dbReference>
<dbReference type="Pfam" id="PF25372">
    <property type="entry name" value="DUF7885"/>
    <property type="match status" value="2"/>
</dbReference>
<evidence type="ECO:0000256" key="1">
    <source>
        <dbReference type="SAM" id="MobiDB-lite"/>
    </source>
</evidence>
<dbReference type="EMBL" id="BFEA01000090">
    <property type="protein sequence ID" value="GBG67663.1"/>
    <property type="molecule type" value="Genomic_DNA"/>
</dbReference>
<dbReference type="InterPro" id="IPR032675">
    <property type="entry name" value="LRR_dom_sf"/>
</dbReference>